<dbReference type="AlphaFoldDB" id="A0A1Y3B2A1"/>
<feature type="region of interest" description="Disordered" evidence="1">
    <location>
        <begin position="24"/>
        <end position="47"/>
    </location>
</feature>
<dbReference type="EMBL" id="MUJZ01047669">
    <property type="protein sequence ID" value="OTF74317.1"/>
    <property type="molecule type" value="Genomic_DNA"/>
</dbReference>
<evidence type="ECO:0000313" key="2">
    <source>
        <dbReference type="EMBL" id="OTF74317.1"/>
    </source>
</evidence>
<evidence type="ECO:0000313" key="3">
    <source>
        <dbReference type="Proteomes" id="UP000194236"/>
    </source>
</evidence>
<gene>
    <name evidence="2" type="ORF">BLA29_014058</name>
</gene>
<comment type="caution">
    <text evidence="2">The sequence shown here is derived from an EMBL/GenBank/DDBJ whole genome shotgun (WGS) entry which is preliminary data.</text>
</comment>
<protein>
    <submittedName>
        <fullName evidence="2">Uncharacterized protein</fullName>
    </submittedName>
</protein>
<evidence type="ECO:0000256" key="1">
    <source>
        <dbReference type="SAM" id="MobiDB-lite"/>
    </source>
</evidence>
<keyword evidence="3" id="KW-1185">Reference proteome</keyword>
<proteinExistence type="predicted"/>
<reference evidence="2 3" key="1">
    <citation type="submission" date="2017-03" db="EMBL/GenBank/DDBJ databases">
        <title>Genome Survey of Euroglyphus maynei.</title>
        <authorList>
            <person name="Arlian L.G."/>
            <person name="Morgan M.S."/>
            <person name="Rider S.D."/>
        </authorList>
    </citation>
    <scope>NUCLEOTIDE SEQUENCE [LARGE SCALE GENOMIC DNA]</scope>
    <source>
        <strain evidence="2">Arlian Lab</strain>
        <tissue evidence="2">Whole body</tissue>
    </source>
</reference>
<accession>A0A1Y3B2A1</accession>
<name>A0A1Y3B2A1_EURMA</name>
<feature type="compositionally biased region" description="Low complexity" evidence="1">
    <location>
        <begin position="27"/>
        <end position="47"/>
    </location>
</feature>
<dbReference type="Proteomes" id="UP000194236">
    <property type="component" value="Unassembled WGS sequence"/>
</dbReference>
<sequence length="72" mass="7699">MPLWIECGRYSNRNSTGETMNIDKALTNGKTNGDVGNGGNNNTSTTTTVTHHLHGAIAANTSVGPFYRQFVS</sequence>
<organism evidence="2 3">
    <name type="scientific">Euroglyphus maynei</name>
    <name type="common">Mayne's house dust mite</name>
    <dbReference type="NCBI Taxonomy" id="6958"/>
    <lineage>
        <taxon>Eukaryota</taxon>
        <taxon>Metazoa</taxon>
        <taxon>Ecdysozoa</taxon>
        <taxon>Arthropoda</taxon>
        <taxon>Chelicerata</taxon>
        <taxon>Arachnida</taxon>
        <taxon>Acari</taxon>
        <taxon>Acariformes</taxon>
        <taxon>Sarcoptiformes</taxon>
        <taxon>Astigmata</taxon>
        <taxon>Psoroptidia</taxon>
        <taxon>Analgoidea</taxon>
        <taxon>Pyroglyphidae</taxon>
        <taxon>Pyroglyphinae</taxon>
        <taxon>Euroglyphus</taxon>
    </lineage>
</organism>